<dbReference type="InterPro" id="IPR008942">
    <property type="entry name" value="ENTH_VHS"/>
</dbReference>
<feature type="region of interest" description="Disordered" evidence="1">
    <location>
        <begin position="174"/>
        <end position="306"/>
    </location>
</feature>
<feature type="compositionally biased region" description="Polar residues" evidence="1">
    <location>
        <begin position="221"/>
        <end position="239"/>
    </location>
</feature>
<dbReference type="PROSITE" id="PS51391">
    <property type="entry name" value="CID"/>
    <property type="match status" value="1"/>
</dbReference>
<dbReference type="Pfam" id="PF04818">
    <property type="entry name" value="CID"/>
    <property type="match status" value="1"/>
</dbReference>
<evidence type="ECO:0000259" key="2">
    <source>
        <dbReference type="PROSITE" id="PS51391"/>
    </source>
</evidence>
<protein>
    <recommendedName>
        <fullName evidence="2">CID domain-containing protein</fullName>
    </recommendedName>
</protein>
<feature type="domain" description="CID" evidence="2">
    <location>
        <begin position="9"/>
        <end position="174"/>
    </location>
</feature>
<evidence type="ECO:0000313" key="3">
    <source>
        <dbReference type="EMBL" id="WFD43628.1"/>
    </source>
</evidence>
<organism evidence="3 4">
    <name type="scientific">Malassezia psittaci</name>
    <dbReference type="NCBI Taxonomy" id="1821823"/>
    <lineage>
        <taxon>Eukaryota</taxon>
        <taxon>Fungi</taxon>
        <taxon>Dikarya</taxon>
        <taxon>Basidiomycota</taxon>
        <taxon>Ustilaginomycotina</taxon>
        <taxon>Malasseziomycetes</taxon>
        <taxon>Malasseziales</taxon>
        <taxon>Malasseziaceae</taxon>
        <taxon>Malassezia</taxon>
    </lineage>
</organism>
<reference evidence="3" key="1">
    <citation type="submission" date="2023-02" db="EMBL/GenBank/DDBJ databases">
        <title>Mating type loci evolution in Malassezia.</title>
        <authorList>
            <person name="Coelho M.A."/>
        </authorList>
    </citation>
    <scope>NUCLEOTIDE SEQUENCE</scope>
    <source>
        <strain evidence="3">CBS 14136</strain>
    </source>
</reference>
<keyword evidence="4" id="KW-1185">Reference proteome</keyword>
<feature type="compositionally biased region" description="Polar residues" evidence="1">
    <location>
        <begin position="204"/>
        <end position="213"/>
    </location>
</feature>
<dbReference type="AlphaFoldDB" id="A0AAF0FFA5"/>
<evidence type="ECO:0000256" key="1">
    <source>
        <dbReference type="SAM" id="MobiDB-lite"/>
    </source>
</evidence>
<dbReference type="Proteomes" id="UP001214628">
    <property type="component" value="Chromosome 3"/>
</dbReference>
<dbReference type="EMBL" id="CP118377">
    <property type="protein sequence ID" value="WFD43628.1"/>
    <property type="molecule type" value="Genomic_DNA"/>
</dbReference>
<name>A0AAF0FFA5_9BASI</name>
<gene>
    <name evidence="3" type="ORF">MPSI1_002291</name>
</gene>
<proteinExistence type="predicted"/>
<accession>A0AAF0FFA5</accession>
<feature type="compositionally biased region" description="Pro residues" evidence="1">
    <location>
        <begin position="181"/>
        <end position="190"/>
    </location>
</feature>
<feature type="region of interest" description="Disordered" evidence="1">
    <location>
        <begin position="406"/>
        <end position="448"/>
    </location>
</feature>
<feature type="compositionally biased region" description="Low complexity" evidence="1">
    <location>
        <begin position="413"/>
        <end position="427"/>
    </location>
</feature>
<sequence>MAEVEVGDGGRLTIQAFSALLHETIAQNKLSGSRVKAVTENATKAMSVSGVTDSQDPPSLARAMARAHLRSAPKTKLISLYIFDAVARHAQEIVRRNGAGFVVPNQTPEQLALNAQGFLRALQEPAAEVGIDCLRNAPSEQHEKVLKVIDIWERASTFHPKILQRIHDFTDELDGGKSPKVDPPLGPPGLPANVLAMLGAGAKSPSTAASGTEASRDPRSAMSSVTSSSHNPGSSQRSTAGIPPSAPPVPPAAASSYLASPPANPVSGSRRSAAPPGGWPPGGGSAQTRQAPAGGWPPGGGSAQVRGDLSVKETLQDFDQSSFDPTNPAEWERLSKMWENTYQTQPSGQELMMALMSGMLSKNSDNRWSGMPSMNSMNTMPGMPMGMMPGMPSMPGMSGSNMNPFAAMGITPGSGMPNMSSMSPHGSISPPLHGARSPPTTDPRRGRT</sequence>
<dbReference type="InterPro" id="IPR006569">
    <property type="entry name" value="CID_dom"/>
</dbReference>
<dbReference type="Gene3D" id="1.25.40.90">
    <property type="match status" value="1"/>
</dbReference>
<evidence type="ECO:0000313" key="4">
    <source>
        <dbReference type="Proteomes" id="UP001214628"/>
    </source>
</evidence>
<feature type="compositionally biased region" description="Low complexity" evidence="1">
    <location>
        <begin position="252"/>
        <end position="261"/>
    </location>
</feature>